<dbReference type="GO" id="GO:0009451">
    <property type="term" value="P:RNA modification"/>
    <property type="evidence" value="ECO:0007669"/>
    <property type="project" value="InterPro"/>
</dbReference>
<evidence type="ECO:0000313" key="4">
    <source>
        <dbReference type="Proteomes" id="UP000077755"/>
    </source>
</evidence>
<dbReference type="PANTHER" id="PTHR47926:SF394">
    <property type="entry name" value="REPEAT-LIKE SUPERFAMILY PROTEIN, PUTATIVE-RELATED"/>
    <property type="match status" value="1"/>
</dbReference>
<dbReference type="Pfam" id="PF01535">
    <property type="entry name" value="PPR"/>
    <property type="match status" value="7"/>
</dbReference>
<dbReference type="GO" id="GO:0003723">
    <property type="term" value="F:RNA binding"/>
    <property type="evidence" value="ECO:0007669"/>
    <property type="project" value="InterPro"/>
</dbReference>
<dbReference type="Pfam" id="PF20431">
    <property type="entry name" value="E_motif"/>
    <property type="match status" value="1"/>
</dbReference>
<accession>A0AAF1AIM1</accession>
<dbReference type="InterPro" id="IPR002885">
    <property type="entry name" value="PPR_rpt"/>
</dbReference>
<reference evidence="3" key="1">
    <citation type="journal article" date="2016" name="Nat. Genet.">
        <title>A high-quality carrot genome assembly provides new insights into carotenoid accumulation and asterid genome evolution.</title>
        <authorList>
            <person name="Iorizzo M."/>
            <person name="Ellison S."/>
            <person name="Senalik D."/>
            <person name="Zeng P."/>
            <person name="Satapoomin P."/>
            <person name="Huang J."/>
            <person name="Bowman M."/>
            <person name="Iovene M."/>
            <person name="Sanseverino W."/>
            <person name="Cavagnaro P."/>
            <person name="Yildiz M."/>
            <person name="Macko-Podgorni A."/>
            <person name="Moranska E."/>
            <person name="Grzebelus E."/>
            <person name="Grzebelus D."/>
            <person name="Ashrafi H."/>
            <person name="Zheng Z."/>
            <person name="Cheng S."/>
            <person name="Spooner D."/>
            <person name="Van Deynze A."/>
            <person name="Simon P."/>
        </authorList>
    </citation>
    <scope>NUCLEOTIDE SEQUENCE</scope>
    <source>
        <tissue evidence="3">Leaf</tissue>
    </source>
</reference>
<dbReference type="FunFam" id="1.25.40.10:FF:000144">
    <property type="entry name" value="Pentatricopeptide repeat-containing protein, mitochondrial"/>
    <property type="match status" value="1"/>
</dbReference>
<dbReference type="Proteomes" id="UP000077755">
    <property type="component" value="Chromosome 1"/>
</dbReference>
<feature type="repeat" description="PPR" evidence="2">
    <location>
        <begin position="104"/>
        <end position="138"/>
    </location>
</feature>
<dbReference type="FunFam" id="1.25.40.10:FF:000073">
    <property type="entry name" value="Pentatricopeptide repeat-containing protein chloroplastic"/>
    <property type="match status" value="1"/>
</dbReference>
<dbReference type="InterPro" id="IPR011990">
    <property type="entry name" value="TPR-like_helical_dom_sf"/>
</dbReference>
<dbReference type="PROSITE" id="PS51375">
    <property type="entry name" value="PPR"/>
    <property type="match status" value="5"/>
</dbReference>
<dbReference type="EMBL" id="CP093343">
    <property type="protein sequence ID" value="WOG83908.1"/>
    <property type="molecule type" value="Genomic_DNA"/>
</dbReference>
<dbReference type="NCBIfam" id="TIGR00756">
    <property type="entry name" value="PPR"/>
    <property type="match status" value="4"/>
</dbReference>
<sequence>MLFKTKQKFSPFLIFSNFYFSTTYQFSSQTKHISLANSTPSTLFETKVLHSFYLVSGLFHQTLYDHKRVMPLFGPHLVNLYAKFGNFKDAFLVFDQLPAHQKNNIVSWNSILRNFLNLGMFHQAIEFFHLILNQDLVVPDNYTYPLALKACSALNDLQEGRKIQTLIQNDKDYRNFTPSIHVQSAMIDMFAKCGSLDDAILIFEGMPYRDLALWTVIICGTLHNREYIRAMCLFKRMRYEGFRPDSVSVAAVLPACSRLESSRNKELGMALHGCAINCGFEGDLFVSNALIDMYCKCGDTVEGQSVFCNMVHKDAVSWGTLIAGYSQNCECRKSVDLYMEMRMSGLRTSAVTVASVLPGFGRLGLLKQGKEMHAYILKQGFEDDNVVGSALIDMYSNCGSSREAEHVFGSTSHRDIMLWNSMIAAHSGNDQFDSAFRVFRGIWGCMLKPNSITLMSILPVCTKLGALKQGKEIHSHAIRSSLLNVVSVGNSLIDMYCKCGFLQLGVNLFNCMMDKNVVTYNTIISSYGIHGYADNAFSFFNSMKAARVKPTKLTFIALLSACRHAGLVDAGESLFNSMIDNYGMQPDMEHYSCMVDLLGRAGHIEEACNFISRMPIEPENDIWLSLLDACRLHNKFKLAEEVGKHILQNELRDSGCHILMSNLYASAERWDDASKVRSMLKENGLTKKPGHSWIQVDREIHKFKARDTNHTKFEIISPMLENLLLEMKKEEYALEPNILF</sequence>
<name>A0AAF1AIM1_DAUCS</name>
<feature type="repeat" description="PPR" evidence="2">
    <location>
        <begin position="283"/>
        <end position="313"/>
    </location>
</feature>
<dbReference type="InterPro" id="IPR046848">
    <property type="entry name" value="E_motif"/>
</dbReference>
<keyword evidence="1" id="KW-0677">Repeat</keyword>
<gene>
    <name evidence="3" type="ORF">DCAR_0103086</name>
</gene>
<dbReference type="AlphaFoldDB" id="A0AAF1AIM1"/>
<feature type="repeat" description="PPR" evidence="2">
    <location>
        <begin position="314"/>
        <end position="348"/>
    </location>
</feature>
<evidence type="ECO:0000313" key="3">
    <source>
        <dbReference type="EMBL" id="WOG83908.1"/>
    </source>
</evidence>
<reference evidence="3" key="2">
    <citation type="submission" date="2022-03" db="EMBL/GenBank/DDBJ databases">
        <title>Draft title - Genomic analysis of global carrot germplasm unveils the trajectory of domestication and the origin of high carotenoid orange carrot.</title>
        <authorList>
            <person name="Iorizzo M."/>
            <person name="Ellison S."/>
            <person name="Senalik D."/>
            <person name="Macko-Podgorni A."/>
            <person name="Grzebelus D."/>
            <person name="Bostan H."/>
            <person name="Rolling W."/>
            <person name="Curaba J."/>
            <person name="Simon P."/>
        </authorList>
    </citation>
    <scope>NUCLEOTIDE SEQUENCE</scope>
    <source>
        <tissue evidence="3">Leaf</tissue>
    </source>
</reference>
<dbReference type="Pfam" id="PF13041">
    <property type="entry name" value="PPR_2"/>
    <property type="match status" value="1"/>
</dbReference>
<protein>
    <submittedName>
        <fullName evidence="3">Uncharacterized protein</fullName>
    </submittedName>
</protein>
<keyword evidence="4" id="KW-1185">Reference proteome</keyword>
<evidence type="ECO:0000256" key="1">
    <source>
        <dbReference type="ARBA" id="ARBA00022737"/>
    </source>
</evidence>
<dbReference type="FunFam" id="1.25.40.10:FF:000280">
    <property type="entry name" value="Pentatricopeptide repeat-containing protein"/>
    <property type="match status" value="1"/>
</dbReference>
<feature type="repeat" description="PPR" evidence="2">
    <location>
        <begin position="516"/>
        <end position="550"/>
    </location>
</feature>
<organism evidence="3 4">
    <name type="scientific">Daucus carota subsp. sativus</name>
    <name type="common">Carrot</name>
    <dbReference type="NCBI Taxonomy" id="79200"/>
    <lineage>
        <taxon>Eukaryota</taxon>
        <taxon>Viridiplantae</taxon>
        <taxon>Streptophyta</taxon>
        <taxon>Embryophyta</taxon>
        <taxon>Tracheophyta</taxon>
        <taxon>Spermatophyta</taxon>
        <taxon>Magnoliopsida</taxon>
        <taxon>eudicotyledons</taxon>
        <taxon>Gunneridae</taxon>
        <taxon>Pentapetalae</taxon>
        <taxon>asterids</taxon>
        <taxon>campanulids</taxon>
        <taxon>Apiales</taxon>
        <taxon>Apiaceae</taxon>
        <taxon>Apioideae</taxon>
        <taxon>Scandiceae</taxon>
        <taxon>Daucinae</taxon>
        <taxon>Daucus</taxon>
        <taxon>Daucus sect. Daucus</taxon>
    </lineage>
</organism>
<dbReference type="FunFam" id="1.25.40.10:FF:000196">
    <property type="entry name" value="Pentatricopeptide repeat-containing protein At4g14850"/>
    <property type="match status" value="1"/>
</dbReference>
<dbReference type="InterPro" id="IPR046960">
    <property type="entry name" value="PPR_At4g14850-like_plant"/>
</dbReference>
<proteinExistence type="predicted"/>
<dbReference type="PANTHER" id="PTHR47926">
    <property type="entry name" value="PENTATRICOPEPTIDE REPEAT-CONTAINING PROTEIN"/>
    <property type="match status" value="1"/>
</dbReference>
<feature type="repeat" description="PPR" evidence="2">
    <location>
        <begin position="210"/>
        <end position="244"/>
    </location>
</feature>
<dbReference type="Gene3D" id="1.25.40.10">
    <property type="entry name" value="Tetratricopeptide repeat domain"/>
    <property type="match status" value="5"/>
</dbReference>
<evidence type="ECO:0000256" key="2">
    <source>
        <dbReference type="PROSITE-ProRule" id="PRU00708"/>
    </source>
</evidence>